<gene>
    <name evidence="6" type="ORF">FALBO_17200</name>
</gene>
<evidence type="ECO:0000256" key="3">
    <source>
        <dbReference type="ARBA" id="ARBA00022676"/>
    </source>
</evidence>
<dbReference type="InterPro" id="IPR029044">
    <property type="entry name" value="Nucleotide-diphossugar_trans"/>
</dbReference>
<dbReference type="PANTHER" id="PTHR31306">
    <property type="entry name" value="ALPHA-1,6-MANNOSYLTRANSFERASE MNN11-RELATED"/>
    <property type="match status" value="1"/>
</dbReference>
<dbReference type="Gene3D" id="3.90.550.10">
    <property type="entry name" value="Spore Coat Polysaccharide Biosynthesis Protein SpsA, Chain A"/>
    <property type="match status" value="1"/>
</dbReference>
<keyword evidence="7" id="KW-1185">Reference proteome</keyword>
<accession>A0A8H4P1K3</accession>
<evidence type="ECO:0000259" key="5">
    <source>
        <dbReference type="Pfam" id="PF03407"/>
    </source>
</evidence>
<name>A0A8H4P1K3_9HYPO</name>
<dbReference type="InterPro" id="IPR008630">
    <property type="entry name" value="Glyco_trans_34"/>
</dbReference>
<organism evidence="6 7">
    <name type="scientific">Fusarium albosuccineum</name>
    <dbReference type="NCBI Taxonomy" id="1237068"/>
    <lineage>
        <taxon>Eukaryota</taxon>
        <taxon>Fungi</taxon>
        <taxon>Dikarya</taxon>
        <taxon>Ascomycota</taxon>
        <taxon>Pezizomycotina</taxon>
        <taxon>Sordariomycetes</taxon>
        <taxon>Hypocreomycetidae</taxon>
        <taxon>Hypocreales</taxon>
        <taxon>Nectriaceae</taxon>
        <taxon>Fusarium</taxon>
        <taxon>Fusarium decemcellulare species complex</taxon>
    </lineage>
</organism>
<dbReference type="GO" id="GO:0016757">
    <property type="term" value="F:glycosyltransferase activity"/>
    <property type="evidence" value="ECO:0007669"/>
    <property type="project" value="UniProtKB-KW"/>
</dbReference>
<dbReference type="PANTHER" id="PTHR31306:SF3">
    <property type="entry name" value="NUCLEOTIDE-DIPHOSPHO-SUGAR TRANSFERASE DOMAIN-CONTAINING PROTEIN"/>
    <property type="match status" value="1"/>
</dbReference>
<dbReference type="Proteomes" id="UP000554235">
    <property type="component" value="Unassembled WGS sequence"/>
</dbReference>
<keyword evidence="3" id="KW-0328">Glycosyltransferase</keyword>
<reference evidence="6 7" key="1">
    <citation type="submission" date="2020-01" db="EMBL/GenBank/DDBJ databases">
        <title>Identification and distribution of gene clusters putatively required for synthesis of sphingolipid metabolism inhibitors in phylogenetically diverse species of the filamentous fungus Fusarium.</title>
        <authorList>
            <person name="Kim H.-S."/>
            <person name="Busman M."/>
            <person name="Brown D.W."/>
            <person name="Divon H."/>
            <person name="Uhlig S."/>
            <person name="Proctor R.H."/>
        </authorList>
    </citation>
    <scope>NUCLEOTIDE SEQUENCE [LARGE SCALE GENOMIC DNA]</scope>
    <source>
        <strain evidence="6 7">NRRL 20459</strain>
    </source>
</reference>
<dbReference type="OrthoDB" id="3763672at2759"/>
<proteinExistence type="inferred from homology"/>
<dbReference type="InterPro" id="IPR005069">
    <property type="entry name" value="Nucl-diP-sugar_transferase"/>
</dbReference>
<comment type="similarity">
    <text evidence="1">Belongs to the glycosyltransferase 34 family.</text>
</comment>
<sequence length="226" mass="26192">MIHGYDYRFIRAPTYSNRHGTWVKVPMIKEALKTHDFVVLLDADAGFMSLHLPFEWLMSMWNITDKTLIALANDPDSPKNRNEKGKVMQNTGFIIAQQSERTQELFENWEACPTEKRYEGCKHWDRDWAHEQAAFANYVRYDYNSTEEVKAIPCGDGNGAPYIGDKTCGGTFVRHHWFKKDLPAKDLQAIMLDTLVERLHYQFHADKKADYLDASKKSYPLSGLHV</sequence>
<dbReference type="Pfam" id="PF03407">
    <property type="entry name" value="Nucleotid_trans"/>
    <property type="match status" value="1"/>
</dbReference>
<evidence type="ECO:0000256" key="1">
    <source>
        <dbReference type="ARBA" id="ARBA00005664"/>
    </source>
</evidence>
<feature type="domain" description="Nucleotide-diphospho-sugar transferase" evidence="5">
    <location>
        <begin position="21"/>
        <end position="146"/>
    </location>
</feature>
<protein>
    <recommendedName>
        <fullName evidence="5">Nucleotide-diphospho-sugar transferase domain-containing protein</fullName>
    </recommendedName>
</protein>
<evidence type="ECO:0000313" key="7">
    <source>
        <dbReference type="Proteomes" id="UP000554235"/>
    </source>
</evidence>
<evidence type="ECO:0000256" key="2">
    <source>
        <dbReference type="ARBA" id="ARBA00007033"/>
    </source>
</evidence>
<evidence type="ECO:0000256" key="4">
    <source>
        <dbReference type="ARBA" id="ARBA00022679"/>
    </source>
</evidence>
<dbReference type="EMBL" id="JAADYS010003664">
    <property type="protein sequence ID" value="KAF4445202.1"/>
    <property type="molecule type" value="Genomic_DNA"/>
</dbReference>
<dbReference type="GO" id="GO:0006487">
    <property type="term" value="P:protein N-linked glycosylation"/>
    <property type="evidence" value="ECO:0007669"/>
    <property type="project" value="TreeGrafter"/>
</dbReference>
<comment type="caution">
    <text evidence="6">The sequence shown here is derived from an EMBL/GenBank/DDBJ whole genome shotgun (WGS) entry which is preliminary data.</text>
</comment>
<keyword evidence="4" id="KW-0808">Transferase</keyword>
<comment type="similarity">
    <text evidence="2">Belongs to the glycosyltransferase 77 family.</text>
</comment>
<dbReference type="GO" id="GO:0000139">
    <property type="term" value="C:Golgi membrane"/>
    <property type="evidence" value="ECO:0007669"/>
    <property type="project" value="TreeGrafter"/>
</dbReference>
<dbReference type="AlphaFoldDB" id="A0A8H4P1K3"/>
<evidence type="ECO:0000313" key="6">
    <source>
        <dbReference type="EMBL" id="KAF4445202.1"/>
    </source>
</evidence>